<gene>
    <name evidence="6" type="primary">citG</name>
    <name evidence="6" type="ORF">SCHIN_v1c02400</name>
</gene>
<dbReference type="EMBL" id="CP043026">
    <property type="protein sequence ID" value="QEH61437.1"/>
    <property type="molecule type" value="Genomic_DNA"/>
</dbReference>
<dbReference type="Gene3D" id="1.10.4200.10">
    <property type="entry name" value="Triphosphoribosyl-dephospho-CoA protein"/>
    <property type="match status" value="1"/>
</dbReference>
<dbReference type="GO" id="GO:0051191">
    <property type="term" value="P:prosthetic group biosynthetic process"/>
    <property type="evidence" value="ECO:0007669"/>
    <property type="project" value="TreeGrafter"/>
</dbReference>
<dbReference type="PANTHER" id="PTHR30201">
    <property type="entry name" value="TRIPHOSPHORIBOSYL-DEPHOSPHO-COA SYNTHASE"/>
    <property type="match status" value="1"/>
</dbReference>
<proteinExistence type="predicted"/>
<sequence>MRNLYSSLMLRAIKTEYSFFPSLGLVSKKNSGSHKDMNFKTFQKSYKAFIPYFKEIDNNLESINTFNQLKQIGFKYEQIMFKKTKDINTHKGLIFCCGIFYFCFKKSKMLSLDFETYLLQFCKELSRIPRPVSKSNSMVEKYNLKHAIDYAIEGYKIVFETYMFYKKLNIKDENIKLFTTLIHLTINLDDTTLINKIGFENWLEIKQSYIKVENQLINNELTFEEILEINQQAINNNISPGGCADILVLVIFLDLINYS</sequence>
<evidence type="ECO:0000256" key="3">
    <source>
        <dbReference type="ARBA" id="ARBA00022679"/>
    </source>
</evidence>
<name>A0A5B9Y5A6_9MOLU</name>
<keyword evidence="3" id="KW-0808">Transferase</keyword>
<dbReference type="RefSeq" id="WP_166507832.1">
    <property type="nucleotide sequence ID" value="NZ_CP043026.1"/>
</dbReference>
<dbReference type="Pfam" id="PF01874">
    <property type="entry name" value="CitG"/>
    <property type="match status" value="1"/>
</dbReference>
<dbReference type="GO" id="GO:0046917">
    <property type="term" value="F:triphosphoribosyl-dephospho-CoA synthase activity"/>
    <property type="evidence" value="ECO:0007669"/>
    <property type="project" value="UniProtKB-EC"/>
</dbReference>
<dbReference type="AlphaFoldDB" id="A0A5B9Y5A6"/>
<evidence type="ECO:0000313" key="6">
    <source>
        <dbReference type="EMBL" id="QEH61437.1"/>
    </source>
</evidence>
<keyword evidence="7" id="KW-1185">Reference proteome</keyword>
<dbReference type="InterPro" id="IPR002736">
    <property type="entry name" value="CitG"/>
</dbReference>
<accession>A0A5B9Y5A6</accession>
<dbReference type="KEGG" id="schi:SCHIN_v1c02400"/>
<evidence type="ECO:0000256" key="2">
    <source>
        <dbReference type="ARBA" id="ARBA00012074"/>
    </source>
</evidence>
<dbReference type="Proteomes" id="UP000323144">
    <property type="component" value="Chromosome"/>
</dbReference>
<evidence type="ECO:0000256" key="1">
    <source>
        <dbReference type="ARBA" id="ARBA00001210"/>
    </source>
</evidence>
<dbReference type="PANTHER" id="PTHR30201:SF2">
    <property type="entry name" value="2-(5''-TRIPHOSPHORIBOSYL)-3'-DEPHOSPHOCOENZYME-A SYNTHASE"/>
    <property type="match status" value="1"/>
</dbReference>
<evidence type="ECO:0000256" key="4">
    <source>
        <dbReference type="ARBA" id="ARBA00022741"/>
    </source>
</evidence>
<dbReference type="GO" id="GO:0005524">
    <property type="term" value="F:ATP binding"/>
    <property type="evidence" value="ECO:0007669"/>
    <property type="project" value="UniProtKB-KW"/>
</dbReference>
<comment type="catalytic activity">
    <reaction evidence="1">
        <text>3'-dephospho-CoA + ATP = 2'-(5''-triphospho-alpha-D-ribosyl)-3'-dephospho-CoA + adenine</text>
        <dbReference type="Rhea" id="RHEA:15117"/>
        <dbReference type="ChEBI" id="CHEBI:16708"/>
        <dbReference type="ChEBI" id="CHEBI:30616"/>
        <dbReference type="ChEBI" id="CHEBI:57328"/>
        <dbReference type="ChEBI" id="CHEBI:61378"/>
        <dbReference type="EC" id="2.4.2.52"/>
    </reaction>
</comment>
<protein>
    <recommendedName>
        <fullName evidence="2">triphosphoribosyl-dephospho-CoA synthase</fullName>
        <ecNumber evidence="2">2.4.2.52</ecNumber>
    </recommendedName>
</protein>
<organism evidence="6 7">
    <name type="scientific">Spiroplasma chinense</name>
    <dbReference type="NCBI Taxonomy" id="216932"/>
    <lineage>
        <taxon>Bacteria</taxon>
        <taxon>Bacillati</taxon>
        <taxon>Mycoplasmatota</taxon>
        <taxon>Mollicutes</taxon>
        <taxon>Entomoplasmatales</taxon>
        <taxon>Spiroplasmataceae</taxon>
        <taxon>Spiroplasma</taxon>
    </lineage>
</organism>
<reference evidence="6 7" key="1">
    <citation type="submission" date="2019-08" db="EMBL/GenBank/DDBJ databases">
        <title>Complete genome sequence of Spiroplasma chinense CCH (DSM 19755).</title>
        <authorList>
            <person name="Shen H.-Y."/>
            <person name="Lin Y.-C."/>
            <person name="Chou L."/>
            <person name="Kuo C.-H."/>
        </authorList>
    </citation>
    <scope>NUCLEOTIDE SEQUENCE [LARGE SCALE GENOMIC DNA]</scope>
    <source>
        <strain evidence="6 7">CCH</strain>
    </source>
</reference>
<evidence type="ECO:0000256" key="5">
    <source>
        <dbReference type="ARBA" id="ARBA00022840"/>
    </source>
</evidence>
<dbReference type="EC" id="2.4.2.52" evidence="2"/>
<evidence type="ECO:0000313" key="7">
    <source>
        <dbReference type="Proteomes" id="UP000323144"/>
    </source>
</evidence>
<keyword evidence="4" id="KW-0547">Nucleotide-binding</keyword>
<keyword evidence="5" id="KW-0067">ATP-binding</keyword>